<dbReference type="Pfam" id="PF00814">
    <property type="entry name" value="TsaD"/>
    <property type="match status" value="1"/>
</dbReference>
<dbReference type="InterPro" id="IPR000905">
    <property type="entry name" value="Gcp-like_dom"/>
</dbReference>
<feature type="domain" description="Gcp-like" evidence="1">
    <location>
        <begin position="32"/>
        <end position="142"/>
    </location>
</feature>
<dbReference type="Proteomes" id="UP001157911">
    <property type="component" value="Unassembled WGS sequence"/>
</dbReference>
<accession>A0ABY1NN37</accession>
<dbReference type="RefSeq" id="WP_283400714.1">
    <property type="nucleotide sequence ID" value="NZ_FXUB01000003.1"/>
</dbReference>
<evidence type="ECO:0000259" key="1">
    <source>
        <dbReference type="Pfam" id="PF00814"/>
    </source>
</evidence>
<proteinExistence type="predicted"/>
<keyword evidence="3" id="KW-1185">Reference proteome</keyword>
<dbReference type="NCBIfam" id="TIGR03725">
    <property type="entry name" value="T6A_YeaZ"/>
    <property type="match status" value="1"/>
</dbReference>
<evidence type="ECO:0000313" key="3">
    <source>
        <dbReference type="Proteomes" id="UP001157911"/>
    </source>
</evidence>
<dbReference type="EMBL" id="FXUB01000003">
    <property type="protein sequence ID" value="SMP14029.1"/>
    <property type="molecule type" value="Genomic_DNA"/>
</dbReference>
<protein>
    <submittedName>
        <fullName evidence="2">tRNA threonylcarbamoyladenosine biosynthesis protein TsaB</fullName>
    </submittedName>
</protein>
<organism evidence="2 3">
    <name type="scientific">Desulfurobacterium pacificum</name>
    <dbReference type="NCBI Taxonomy" id="240166"/>
    <lineage>
        <taxon>Bacteria</taxon>
        <taxon>Pseudomonadati</taxon>
        <taxon>Aquificota</taxon>
        <taxon>Aquificia</taxon>
        <taxon>Desulfurobacteriales</taxon>
        <taxon>Desulfurobacteriaceae</taxon>
        <taxon>Desulfurobacterium</taxon>
    </lineage>
</organism>
<dbReference type="SUPFAM" id="SSF53067">
    <property type="entry name" value="Actin-like ATPase domain"/>
    <property type="match status" value="1"/>
</dbReference>
<dbReference type="InterPro" id="IPR043129">
    <property type="entry name" value="ATPase_NBD"/>
</dbReference>
<evidence type="ECO:0000313" key="2">
    <source>
        <dbReference type="EMBL" id="SMP14029.1"/>
    </source>
</evidence>
<reference evidence="2 3" key="1">
    <citation type="submission" date="2017-05" db="EMBL/GenBank/DDBJ databases">
        <authorList>
            <person name="Varghese N."/>
            <person name="Submissions S."/>
        </authorList>
    </citation>
    <scope>NUCLEOTIDE SEQUENCE [LARGE SCALE GENOMIC DNA]</scope>
    <source>
        <strain evidence="2 3">DSM 15522</strain>
    </source>
</reference>
<sequence length="207" mass="23064">MVTVAVDLCLTEGSVAVGKNGEFLSCSSWGISKIHAERVYVEIDHCLEVAGYKRSDISKVIVTSGPGSFTGVRLSVTVGKAFKCCGIPVFSINTLKVLSSGYEKINATIIPVIYAKRKRFYALIENTYLDATEEEIAEKISRLKNPLIVYKGNPPELLIKEFPHLEEKTPLAKKLLFLPESDLQELQIFYLREHDAKPKNPPPNPIR</sequence>
<dbReference type="InterPro" id="IPR022496">
    <property type="entry name" value="T6A_TsaB"/>
</dbReference>
<dbReference type="Gene3D" id="3.30.420.40">
    <property type="match status" value="1"/>
</dbReference>
<name>A0ABY1NN37_9BACT</name>
<gene>
    <name evidence="2" type="ORF">SAMN06265339_1255</name>
</gene>
<comment type="caution">
    <text evidence="2">The sequence shown here is derived from an EMBL/GenBank/DDBJ whole genome shotgun (WGS) entry which is preliminary data.</text>
</comment>